<feature type="compositionally biased region" description="Polar residues" evidence="11">
    <location>
        <begin position="943"/>
        <end position="955"/>
    </location>
</feature>
<feature type="compositionally biased region" description="Basic residues" evidence="11">
    <location>
        <begin position="1"/>
        <end position="10"/>
    </location>
</feature>
<dbReference type="NCBIfam" id="TIGR00870">
    <property type="entry name" value="trp"/>
    <property type="match status" value="1"/>
</dbReference>
<dbReference type="Pfam" id="PF00520">
    <property type="entry name" value="Ion_trans"/>
    <property type="match status" value="1"/>
</dbReference>
<protein>
    <recommendedName>
        <fullName evidence="13">Transient receptor ion channel domain-containing protein</fullName>
    </recommendedName>
</protein>
<dbReference type="Proteomes" id="UP000005408">
    <property type="component" value="Unassembled WGS sequence"/>
</dbReference>
<keyword evidence="8 12" id="KW-0472">Membrane</keyword>
<dbReference type="Pfam" id="PF12796">
    <property type="entry name" value="Ank_2"/>
    <property type="match status" value="1"/>
</dbReference>
<evidence type="ECO:0000259" key="13">
    <source>
        <dbReference type="SMART" id="SM01420"/>
    </source>
</evidence>
<feature type="region of interest" description="Disordered" evidence="11">
    <location>
        <begin position="1"/>
        <end position="20"/>
    </location>
</feature>
<feature type="transmembrane region" description="Helical" evidence="12">
    <location>
        <begin position="617"/>
        <end position="639"/>
    </location>
</feature>
<dbReference type="InterPro" id="IPR013555">
    <property type="entry name" value="TRP_dom"/>
</dbReference>
<dbReference type="GO" id="GO:0070679">
    <property type="term" value="F:inositol 1,4,5 trisphosphate binding"/>
    <property type="evidence" value="ECO:0007669"/>
    <property type="project" value="TreeGrafter"/>
</dbReference>
<feature type="repeat" description="ANK" evidence="10">
    <location>
        <begin position="102"/>
        <end position="134"/>
    </location>
</feature>
<feature type="region of interest" description="Disordered" evidence="11">
    <location>
        <begin position="784"/>
        <end position="809"/>
    </location>
</feature>
<dbReference type="GO" id="GO:0005886">
    <property type="term" value="C:plasma membrane"/>
    <property type="evidence" value="ECO:0007669"/>
    <property type="project" value="TreeGrafter"/>
</dbReference>
<dbReference type="AlphaFoldDB" id="A0A8W8K9B7"/>
<feature type="domain" description="Transient receptor ion channel" evidence="13">
    <location>
        <begin position="219"/>
        <end position="281"/>
    </location>
</feature>
<dbReference type="Pfam" id="PF08344">
    <property type="entry name" value="TRP_2"/>
    <property type="match status" value="1"/>
</dbReference>
<dbReference type="PRINTS" id="PR01097">
    <property type="entry name" value="TRNSRECEPTRP"/>
</dbReference>
<evidence type="ECO:0000256" key="9">
    <source>
        <dbReference type="ARBA" id="ARBA00023303"/>
    </source>
</evidence>
<proteinExistence type="predicted"/>
<evidence type="ECO:0000256" key="4">
    <source>
        <dbReference type="ARBA" id="ARBA00022737"/>
    </source>
</evidence>
<keyword evidence="7" id="KW-0406">Ion transport</keyword>
<dbReference type="SMART" id="SM01420">
    <property type="entry name" value="TRP_2"/>
    <property type="match status" value="1"/>
</dbReference>
<organism evidence="14 15">
    <name type="scientific">Magallana gigas</name>
    <name type="common">Pacific oyster</name>
    <name type="synonym">Crassostrea gigas</name>
    <dbReference type="NCBI Taxonomy" id="29159"/>
    <lineage>
        <taxon>Eukaryota</taxon>
        <taxon>Metazoa</taxon>
        <taxon>Spiralia</taxon>
        <taxon>Lophotrochozoa</taxon>
        <taxon>Mollusca</taxon>
        <taxon>Bivalvia</taxon>
        <taxon>Autobranchia</taxon>
        <taxon>Pteriomorphia</taxon>
        <taxon>Ostreida</taxon>
        <taxon>Ostreoidea</taxon>
        <taxon>Ostreidae</taxon>
        <taxon>Magallana</taxon>
    </lineage>
</organism>
<keyword evidence="15" id="KW-1185">Reference proteome</keyword>
<dbReference type="Pfam" id="PF00023">
    <property type="entry name" value="Ank"/>
    <property type="match status" value="1"/>
</dbReference>
<dbReference type="EnsemblMetazoa" id="G22941.1">
    <property type="protein sequence ID" value="G22941.1:cds"/>
    <property type="gene ID" value="G22941"/>
</dbReference>
<feature type="compositionally biased region" description="Acidic residues" evidence="11">
    <location>
        <begin position="924"/>
        <end position="942"/>
    </location>
</feature>
<evidence type="ECO:0000256" key="12">
    <source>
        <dbReference type="SAM" id="Phobius"/>
    </source>
</evidence>
<dbReference type="GO" id="GO:0007338">
    <property type="term" value="P:single fertilization"/>
    <property type="evidence" value="ECO:0007669"/>
    <property type="project" value="TreeGrafter"/>
</dbReference>
<evidence type="ECO:0000256" key="7">
    <source>
        <dbReference type="ARBA" id="ARBA00023065"/>
    </source>
</evidence>
<evidence type="ECO:0000313" key="14">
    <source>
        <dbReference type="EnsemblMetazoa" id="G22941.1:cds"/>
    </source>
</evidence>
<feature type="transmembrane region" description="Helical" evidence="12">
    <location>
        <begin position="402"/>
        <end position="422"/>
    </location>
</feature>
<evidence type="ECO:0000256" key="10">
    <source>
        <dbReference type="PROSITE-ProRule" id="PRU00023"/>
    </source>
</evidence>
<evidence type="ECO:0000313" key="15">
    <source>
        <dbReference type="Proteomes" id="UP000005408"/>
    </source>
</evidence>
<feature type="transmembrane region" description="Helical" evidence="12">
    <location>
        <begin position="370"/>
        <end position="390"/>
    </location>
</feature>
<feature type="transmembrane region" description="Helical" evidence="12">
    <location>
        <begin position="659"/>
        <end position="675"/>
    </location>
</feature>
<reference evidence="14" key="1">
    <citation type="submission" date="2022-08" db="UniProtKB">
        <authorList>
            <consortium name="EnsemblMetazoa"/>
        </authorList>
    </citation>
    <scope>IDENTIFICATION</scope>
    <source>
        <strain evidence="14">05x7-T-G4-1.051#20</strain>
    </source>
</reference>
<keyword evidence="6 10" id="KW-0040">ANK repeat</keyword>
<evidence type="ECO:0000256" key="6">
    <source>
        <dbReference type="ARBA" id="ARBA00023043"/>
    </source>
</evidence>
<evidence type="ECO:0000256" key="11">
    <source>
        <dbReference type="SAM" id="MobiDB-lite"/>
    </source>
</evidence>
<dbReference type="InterPro" id="IPR005821">
    <property type="entry name" value="Ion_trans_dom"/>
</dbReference>
<evidence type="ECO:0000256" key="2">
    <source>
        <dbReference type="ARBA" id="ARBA00022448"/>
    </source>
</evidence>
<keyword evidence="3 12" id="KW-0812">Transmembrane</keyword>
<comment type="subcellular location">
    <subcellularLocation>
        <location evidence="1">Membrane</location>
        <topology evidence="1">Multi-pass membrane protein</topology>
    </subcellularLocation>
</comment>
<dbReference type="SMART" id="SM00248">
    <property type="entry name" value="ANK"/>
    <property type="match status" value="3"/>
</dbReference>
<dbReference type="InterPro" id="IPR036770">
    <property type="entry name" value="Ankyrin_rpt-contain_sf"/>
</dbReference>
<feature type="transmembrane region" description="Helical" evidence="12">
    <location>
        <begin position="696"/>
        <end position="717"/>
    </location>
</feature>
<dbReference type="PANTHER" id="PTHR10117:SF79">
    <property type="entry name" value="SHORT TRANSIENT RECEPTOR POTENTIAL CHANNEL 3-LIKE"/>
    <property type="match status" value="1"/>
</dbReference>
<dbReference type="InterPro" id="IPR002153">
    <property type="entry name" value="TRPC_channel"/>
</dbReference>
<dbReference type="GO" id="GO:0051480">
    <property type="term" value="P:regulation of cytosolic calcium ion concentration"/>
    <property type="evidence" value="ECO:0007669"/>
    <property type="project" value="TreeGrafter"/>
</dbReference>
<dbReference type="GO" id="GO:0015279">
    <property type="term" value="F:store-operated calcium channel activity"/>
    <property type="evidence" value="ECO:0007669"/>
    <property type="project" value="TreeGrafter"/>
</dbReference>
<keyword evidence="2" id="KW-0813">Transport</keyword>
<dbReference type="Gene3D" id="1.25.40.20">
    <property type="entry name" value="Ankyrin repeat-containing domain"/>
    <property type="match status" value="1"/>
</dbReference>
<evidence type="ECO:0000256" key="8">
    <source>
        <dbReference type="ARBA" id="ARBA00023136"/>
    </source>
</evidence>
<name>A0A8W8K9B7_MAGGI</name>
<dbReference type="PROSITE" id="PS50088">
    <property type="entry name" value="ANK_REPEAT"/>
    <property type="match status" value="1"/>
</dbReference>
<dbReference type="GO" id="GO:0034703">
    <property type="term" value="C:cation channel complex"/>
    <property type="evidence" value="ECO:0007669"/>
    <property type="project" value="TreeGrafter"/>
</dbReference>
<evidence type="ECO:0000256" key="1">
    <source>
        <dbReference type="ARBA" id="ARBA00004141"/>
    </source>
</evidence>
<dbReference type="PANTHER" id="PTHR10117">
    <property type="entry name" value="TRANSIENT RECEPTOR POTENTIAL CHANNEL"/>
    <property type="match status" value="1"/>
</dbReference>
<feature type="region of interest" description="Disordered" evidence="11">
    <location>
        <begin position="917"/>
        <end position="955"/>
    </location>
</feature>
<dbReference type="SUPFAM" id="SSF48403">
    <property type="entry name" value="Ankyrin repeat"/>
    <property type="match status" value="1"/>
</dbReference>
<evidence type="ECO:0000256" key="5">
    <source>
        <dbReference type="ARBA" id="ARBA00022989"/>
    </source>
</evidence>
<keyword evidence="5 12" id="KW-1133">Transmembrane helix</keyword>
<sequence length="955" mass="110781">MDRHPRVIKSHRSDPTNQRNKNMLAVISHIKLQTMSNSKKRIWRRRPGSSRLSFMSNSSMDTKTNVDLEEEFLHAAEFGDIPSVKRILDQTPEMNVDCIDALGRTALRLAVKNEHLEVVEVLLDRSSGRHIYEAVLQAISAGHIQIAETILKHRRYLEMWKERKKLGDEDHFFKTSFEESQFSPDITPLILASQKNQYEIVQLLLLRGEIIQKPHKFRCACQECTNKMKFDMLRSAKYRLNAYRGLASEAYISLSSKDPIFTAFELGAELKSLSRVEKYFKKEYKDLAEQLSEYTVKLLDRVRTQQELEIILNKAGKPRFNHFESLARFKLALFYKEKKFVAHPSCQQKLMKSWYYGMGSLERASWPKRILMFILFILSYPFLVLVYLVFPKWKMIHILKYPCIKFICQMLSFISFLVLIIISTAESSQTTSSTNSLRTQHQDLHRVYSSFKSFTNGTFMGDDFPMRPLFPSITEFLISIWVFGFACQECNQIYLLGIESYTESWYNLMDSALLCLYFASYTLRYMVMIKGQFALKYILNVNLTDPAQYFFLEWQFYWLNADRFYWQPFDPINAAEALFAVANILSFSRVSYLLPANEALGPLQITLGRMVKDILKFMLLFIVVIGSFMVGLHNLYWYYSVHDDIEITDHEFQFKAEKYFGTVLVTFRTVFWSIFGRGDTDVLSLGEYQNNFTEDIGYIIYGVFNIVTVTVLINMFIAVMTRSFQNIAEDADCEWKFSRSLLYMEYIGEGCTLPVPLNILGGPRALVNKIIKVCCCCKSADDVRETPDEVSGSKIDPDHSNTNGTSSAEHGCRSVDIATIEMYESTLSPEDMDMRRRSQSIIMEPLDYKKVIQTIIQRYIFDIQREAEVTEDDFEEIKQDISSFRYEMLNQIKANEFNINEMATSVSSLLKYVKTLARNGNPSQEDDSPKEENEQSLEDETQNQDVPDTNDTGAL</sequence>
<keyword evidence="9" id="KW-0407">Ion channel</keyword>
<accession>A0A8W8K9B7</accession>
<keyword evidence="4" id="KW-0677">Repeat</keyword>
<dbReference type="Gene3D" id="1.10.287.70">
    <property type="match status" value="1"/>
</dbReference>
<dbReference type="InterPro" id="IPR002110">
    <property type="entry name" value="Ankyrin_rpt"/>
</dbReference>
<evidence type="ECO:0000256" key="3">
    <source>
        <dbReference type="ARBA" id="ARBA00022692"/>
    </source>
</evidence>
<dbReference type="PROSITE" id="PS50297">
    <property type="entry name" value="ANK_REP_REGION"/>
    <property type="match status" value="1"/>
</dbReference>